<feature type="domain" description="C2H2-type" evidence="12">
    <location>
        <begin position="63"/>
        <end position="90"/>
    </location>
</feature>
<dbReference type="GeneTree" id="ENSGT00940000164729"/>
<dbReference type="PROSITE" id="PS50157">
    <property type="entry name" value="ZINC_FINGER_C2H2_2"/>
    <property type="match status" value="5"/>
</dbReference>
<evidence type="ECO:0000256" key="8">
    <source>
        <dbReference type="ARBA" id="ARBA00023125"/>
    </source>
</evidence>
<evidence type="ECO:0000256" key="7">
    <source>
        <dbReference type="ARBA" id="ARBA00023015"/>
    </source>
</evidence>
<keyword evidence="5 11" id="KW-0863">Zinc-finger</keyword>
<keyword evidence="7" id="KW-0805">Transcription regulation</keyword>
<keyword evidence="8" id="KW-0238">DNA-binding</keyword>
<dbReference type="PANTHER" id="PTHR24408">
    <property type="entry name" value="ZINC FINGER PROTEIN"/>
    <property type="match status" value="1"/>
</dbReference>
<dbReference type="GO" id="GO:0005634">
    <property type="term" value="C:nucleus"/>
    <property type="evidence" value="ECO:0007669"/>
    <property type="project" value="UniProtKB-SubCell"/>
</dbReference>
<dbReference type="Ensembl" id="ENSELUT00000104558.1">
    <property type="protein sequence ID" value="ENSELUP00000086738.1"/>
    <property type="gene ID" value="ENSELUG00000042398.1"/>
</dbReference>
<dbReference type="SMART" id="SM00355">
    <property type="entry name" value="ZnF_C2H2"/>
    <property type="match status" value="5"/>
</dbReference>
<keyword evidence="10" id="KW-0539">Nucleus</keyword>
<dbReference type="Pfam" id="PF00096">
    <property type="entry name" value="zf-C2H2"/>
    <property type="match status" value="5"/>
</dbReference>
<dbReference type="InterPro" id="IPR036236">
    <property type="entry name" value="Znf_C2H2_sf"/>
</dbReference>
<comment type="similarity">
    <text evidence="2">Belongs to the krueppel C2H2-type zinc-finger protein family.</text>
</comment>
<feature type="domain" description="C2H2-type" evidence="12">
    <location>
        <begin position="36"/>
        <end position="58"/>
    </location>
</feature>
<reference evidence="13" key="3">
    <citation type="submission" date="2025-09" db="UniProtKB">
        <authorList>
            <consortium name="Ensembl"/>
        </authorList>
    </citation>
    <scope>IDENTIFICATION</scope>
</reference>
<reference evidence="13 14" key="1">
    <citation type="submission" date="2020-02" db="EMBL/GenBank/DDBJ databases">
        <title>Esox lucius (northern pike) genome, fEsoLuc1, primary haplotype.</title>
        <authorList>
            <person name="Myers G."/>
            <person name="Karagic N."/>
            <person name="Meyer A."/>
            <person name="Pippel M."/>
            <person name="Reichard M."/>
            <person name="Winkler S."/>
            <person name="Tracey A."/>
            <person name="Sims Y."/>
            <person name="Howe K."/>
            <person name="Rhie A."/>
            <person name="Formenti G."/>
            <person name="Durbin R."/>
            <person name="Fedrigo O."/>
            <person name="Jarvis E.D."/>
        </authorList>
    </citation>
    <scope>NUCLEOTIDE SEQUENCE [LARGE SCALE GENOMIC DNA]</scope>
</reference>
<dbReference type="InterPro" id="IPR013087">
    <property type="entry name" value="Znf_C2H2_type"/>
</dbReference>
<evidence type="ECO:0000256" key="3">
    <source>
        <dbReference type="ARBA" id="ARBA00022723"/>
    </source>
</evidence>
<evidence type="ECO:0000256" key="4">
    <source>
        <dbReference type="ARBA" id="ARBA00022737"/>
    </source>
</evidence>
<name>A0AAY5KCF8_ESOLU</name>
<dbReference type="GO" id="GO:0000981">
    <property type="term" value="F:DNA-binding transcription factor activity, RNA polymerase II-specific"/>
    <property type="evidence" value="ECO:0007669"/>
    <property type="project" value="TreeGrafter"/>
</dbReference>
<dbReference type="Gene3D" id="3.30.160.60">
    <property type="entry name" value="Classic Zinc Finger"/>
    <property type="match status" value="5"/>
</dbReference>
<evidence type="ECO:0000256" key="2">
    <source>
        <dbReference type="ARBA" id="ARBA00006991"/>
    </source>
</evidence>
<evidence type="ECO:0000256" key="6">
    <source>
        <dbReference type="ARBA" id="ARBA00022833"/>
    </source>
</evidence>
<keyword evidence="6" id="KW-0862">Zinc</keyword>
<evidence type="ECO:0000256" key="10">
    <source>
        <dbReference type="ARBA" id="ARBA00023242"/>
    </source>
</evidence>
<organism evidence="13 14">
    <name type="scientific">Esox lucius</name>
    <name type="common">Northern pike</name>
    <dbReference type="NCBI Taxonomy" id="8010"/>
    <lineage>
        <taxon>Eukaryota</taxon>
        <taxon>Metazoa</taxon>
        <taxon>Chordata</taxon>
        <taxon>Craniata</taxon>
        <taxon>Vertebrata</taxon>
        <taxon>Euteleostomi</taxon>
        <taxon>Actinopterygii</taxon>
        <taxon>Neopterygii</taxon>
        <taxon>Teleostei</taxon>
        <taxon>Protacanthopterygii</taxon>
        <taxon>Esociformes</taxon>
        <taxon>Esocidae</taxon>
        <taxon>Esox</taxon>
    </lineage>
</organism>
<proteinExistence type="inferred from homology"/>
<keyword evidence="4" id="KW-0677">Repeat</keyword>
<evidence type="ECO:0000256" key="1">
    <source>
        <dbReference type="ARBA" id="ARBA00004123"/>
    </source>
</evidence>
<dbReference type="GO" id="GO:0043565">
    <property type="term" value="F:sequence-specific DNA binding"/>
    <property type="evidence" value="ECO:0007669"/>
    <property type="project" value="TreeGrafter"/>
</dbReference>
<keyword evidence="14" id="KW-1185">Reference proteome</keyword>
<dbReference type="FunFam" id="3.30.160.60:FF:000053">
    <property type="entry name" value="zinc finger protein 182 isoform X1"/>
    <property type="match status" value="1"/>
</dbReference>
<feature type="domain" description="C2H2-type" evidence="12">
    <location>
        <begin position="142"/>
        <end position="164"/>
    </location>
</feature>
<keyword evidence="3" id="KW-0479">Metal-binding</keyword>
<keyword evidence="9" id="KW-0804">Transcription</keyword>
<evidence type="ECO:0000256" key="9">
    <source>
        <dbReference type="ARBA" id="ARBA00023163"/>
    </source>
</evidence>
<dbReference type="FunFam" id="3.30.160.60:FF:000100">
    <property type="entry name" value="Zinc finger 45-like"/>
    <property type="match status" value="1"/>
</dbReference>
<dbReference type="AlphaFoldDB" id="A0AAY5KCF8"/>
<evidence type="ECO:0000313" key="14">
    <source>
        <dbReference type="Proteomes" id="UP000265140"/>
    </source>
</evidence>
<dbReference type="FunFam" id="3.30.160.60:FF:000322">
    <property type="entry name" value="GDNF-inducible zinc finger protein 1"/>
    <property type="match status" value="1"/>
</dbReference>
<evidence type="ECO:0000256" key="11">
    <source>
        <dbReference type="PROSITE-ProRule" id="PRU00042"/>
    </source>
</evidence>
<dbReference type="FunFam" id="3.30.160.60:FF:001345">
    <property type="entry name" value="zinc finger protein 646"/>
    <property type="match status" value="1"/>
</dbReference>
<evidence type="ECO:0000256" key="5">
    <source>
        <dbReference type="ARBA" id="ARBA00022771"/>
    </source>
</evidence>
<evidence type="ECO:0000259" key="12">
    <source>
        <dbReference type="PROSITE" id="PS50157"/>
    </source>
</evidence>
<evidence type="ECO:0000313" key="13">
    <source>
        <dbReference type="Ensembl" id="ENSELUP00000086738.1"/>
    </source>
</evidence>
<feature type="domain" description="C2H2-type" evidence="12">
    <location>
        <begin position="91"/>
        <end position="114"/>
    </location>
</feature>
<dbReference type="PANTHER" id="PTHR24408:SF34">
    <property type="entry name" value="ZINC FINGER PROTEIN 672-RELATED"/>
    <property type="match status" value="1"/>
</dbReference>
<accession>A0AAY5KCF8</accession>
<protein>
    <recommendedName>
        <fullName evidence="12">C2H2-type domain-containing protein</fullName>
    </recommendedName>
</protein>
<feature type="domain" description="C2H2-type" evidence="12">
    <location>
        <begin position="114"/>
        <end position="141"/>
    </location>
</feature>
<dbReference type="GO" id="GO:0008270">
    <property type="term" value="F:zinc ion binding"/>
    <property type="evidence" value="ECO:0007669"/>
    <property type="project" value="UniProtKB-KW"/>
</dbReference>
<dbReference type="Proteomes" id="UP000265140">
    <property type="component" value="Chromosome 11"/>
</dbReference>
<comment type="subcellular location">
    <subcellularLocation>
        <location evidence="1">Nucleus</location>
    </subcellularLocation>
</comment>
<dbReference type="SUPFAM" id="SSF57667">
    <property type="entry name" value="beta-beta-alpha zinc fingers"/>
    <property type="match status" value="3"/>
</dbReference>
<dbReference type="PROSITE" id="PS00028">
    <property type="entry name" value="ZINC_FINGER_C2H2_1"/>
    <property type="match status" value="5"/>
</dbReference>
<sequence>MWNGVDKYDTPRFDSGPSLLWQSHPPAGSGRPPKLYVCDQCGRGYRHAGSLQNHKNTHKTGSYFCTSCQKEYSNLMALKTHRRIHTEVKRHRCTDCGKAFRASSQLIVHRPKRHGCPECGKSFRVSTQLLVHQRVHTKDRPFPCHQCDRRFSSRSDLRHHVNLHWAGPGSPTRPAVSVPASGAAVLGVPQCHGGTKFGFGWGKGRPHV</sequence>
<reference evidence="13" key="2">
    <citation type="submission" date="2025-08" db="UniProtKB">
        <authorList>
            <consortium name="Ensembl"/>
        </authorList>
    </citation>
    <scope>IDENTIFICATION</scope>
</reference>